<feature type="region of interest" description="Disordered" evidence="1">
    <location>
        <begin position="1"/>
        <end position="68"/>
    </location>
</feature>
<reference evidence="2 3" key="1">
    <citation type="submission" date="2023-08" db="EMBL/GenBank/DDBJ databases">
        <authorList>
            <person name="Palmer J.M."/>
        </authorList>
    </citation>
    <scope>NUCLEOTIDE SEQUENCE [LARGE SCALE GENOMIC DNA]</scope>
    <source>
        <strain evidence="2 3">TWF481</strain>
    </source>
</reference>
<evidence type="ECO:0000313" key="2">
    <source>
        <dbReference type="EMBL" id="KAK6500348.1"/>
    </source>
</evidence>
<evidence type="ECO:0000256" key="1">
    <source>
        <dbReference type="SAM" id="MobiDB-lite"/>
    </source>
</evidence>
<comment type="caution">
    <text evidence="2">The sequence shown here is derived from an EMBL/GenBank/DDBJ whole genome shotgun (WGS) entry which is preliminary data.</text>
</comment>
<accession>A0AAV9W3W4</accession>
<proteinExistence type="predicted"/>
<dbReference type="EMBL" id="JAVHJL010000007">
    <property type="protein sequence ID" value="KAK6500348.1"/>
    <property type="molecule type" value="Genomic_DNA"/>
</dbReference>
<dbReference type="AlphaFoldDB" id="A0AAV9W3W4"/>
<evidence type="ECO:0000313" key="3">
    <source>
        <dbReference type="Proteomes" id="UP001370758"/>
    </source>
</evidence>
<name>A0AAV9W3W4_9PEZI</name>
<dbReference type="Proteomes" id="UP001370758">
    <property type="component" value="Unassembled WGS sequence"/>
</dbReference>
<gene>
    <name evidence="2" type="ORF">TWF481_010692</name>
</gene>
<protein>
    <submittedName>
        <fullName evidence="2">Uncharacterized protein</fullName>
    </submittedName>
</protein>
<feature type="compositionally biased region" description="Basic residues" evidence="1">
    <location>
        <begin position="28"/>
        <end position="37"/>
    </location>
</feature>
<organism evidence="2 3">
    <name type="scientific">Arthrobotrys musiformis</name>
    <dbReference type="NCBI Taxonomy" id="47236"/>
    <lineage>
        <taxon>Eukaryota</taxon>
        <taxon>Fungi</taxon>
        <taxon>Dikarya</taxon>
        <taxon>Ascomycota</taxon>
        <taxon>Pezizomycotina</taxon>
        <taxon>Orbiliomycetes</taxon>
        <taxon>Orbiliales</taxon>
        <taxon>Orbiliaceae</taxon>
        <taxon>Arthrobotrys</taxon>
    </lineage>
</organism>
<keyword evidence="3" id="KW-1185">Reference proteome</keyword>
<sequence length="243" mass="27581">MELPPSSREMHAPRQLRQGGDTEQNMNSRRKTRNTGKPRREGKQKAQASKPLTPNPKPALPRRSRRYGRALVARDASAVGYITPDRSPNKKQYTRWTGMFRAGTPDPVPDLDIPPLNPAFENPDVKSPVKPSTNVLAEDYKHMVCNPKWGTPKPWRQGLERMFDGLASESIKRAYLKYYTIGYTEAPLKAAAPSDLLEQAFLFGVMERQWDLEVESSLYRFYHGISESGALKGVPHYYYGTLD</sequence>